<protein>
    <submittedName>
        <fullName evidence="9">Sugar ABC transporter permease</fullName>
    </submittedName>
</protein>
<comment type="caution">
    <text evidence="9">The sequence shown here is derived from an EMBL/GenBank/DDBJ whole genome shotgun (WGS) entry which is preliminary data.</text>
</comment>
<feature type="transmembrane region" description="Helical" evidence="7">
    <location>
        <begin position="105"/>
        <end position="126"/>
    </location>
</feature>
<keyword evidence="5 7" id="KW-1133">Transmembrane helix</keyword>
<evidence type="ECO:0000313" key="9">
    <source>
        <dbReference type="EMBL" id="NGM20394.1"/>
    </source>
</evidence>
<keyword evidence="10" id="KW-1185">Reference proteome</keyword>
<feature type="transmembrane region" description="Helical" evidence="7">
    <location>
        <begin position="262"/>
        <end position="283"/>
    </location>
</feature>
<dbReference type="CDD" id="cd06261">
    <property type="entry name" value="TM_PBP2"/>
    <property type="match status" value="1"/>
</dbReference>
<dbReference type="PROSITE" id="PS50928">
    <property type="entry name" value="ABC_TM1"/>
    <property type="match status" value="1"/>
</dbReference>
<comment type="subcellular location">
    <subcellularLocation>
        <location evidence="1 7">Cell membrane</location>
        <topology evidence="1 7">Multi-pass membrane protein</topology>
    </subcellularLocation>
</comment>
<feature type="transmembrane region" description="Helical" evidence="7">
    <location>
        <begin position="205"/>
        <end position="226"/>
    </location>
</feature>
<dbReference type="PANTHER" id="PTHR30193:SF37">
    <property type="entry name" value="INNER MEMBRANE ABC TRANSPORTER PERMEASE PROTEIN YCJO"/>
    <property type="match status" value="1"/>
</dbReference>
<dbReference type="Gene3D" id="1.10.3720.10">
    <property type="entry name" value="MetI-like"/>
    <property type="match status" value="1"/>
</dbReference>
<accession>A0A6M1LKR2</accession>
<dbReference type="Pfam" id="PF00528">
    <property type="entry name" value="BPD_transp_1"/>
    <property type="match status" value="1"/>
</dbReference>
<dbReference type="SUPFAM" id="SSF161098">
    <property type="entry name" value="MetI-like"/>
    <property type="match status" value="1"/>
</dbReference>
<evidence type="ECO:0000256" key="5">
    <source>
        <dbReference type="ARBA" id="ARBA00022989"/>
    </source>
</evidence>
<sequence length="293" mass="32090">MRDRWLKYVLILPAALLVMGTTIWPLGVSLVTSFRDWRLTRSLTPGPFIGVEHYLIALTDDPDFANAAKVTAIFTLVDVAVTVVSALGLALLLRRAGVLHSVTRAVLILPFAVSPALVGISFRFMFNAEMGVFTWMAGAIIPWLKGFVWLADPVAALLVLMFSDAWRWVPYMTLVVLGGLAALPKEPEEAARIDGATEWQVLRDVTIPALLPVLAVVAILKTVFALKMFDQVVTLTGGGPGQSTVTLAHLVFSIAFRWYDMGYASAVAWILTALLVFLAVWYMKLILRKPGGH</sequence>
<proteinExistence type="inferred from homology"/>
<evidence type="ECO:0000313" key="10">
    <source>
        <dbReference type="Proteomes" id="UP000475385"/>
    </source>
</evidence>
<keyword evidence="2 7" id="KW-0813">Transport</keyword>
<gene>
    <name evidence="9" type="ORF">G3576_10240</name>
</gene>
<reference evidence="9 10" key="1">
    <citation type="submission" date="2020-02" db="EMBL/GenBank/DDBJ databases">
        <authorList>
            <person name="Kim H.M."/>
            <person name="Jeon C.O."/>
        </authorList>
    </citation>
    <scope>NUCLEOTIDE SEQUENCE [LARGE SCALE GENOMIC DNA]</scope>
    <source>
        <strain evidence="9 10">PeD5</strain>
    </source>
</reference>
<evidence type="ECO:0000256" key="3">
    <source>
        <dbReference type="ARBA" id="ARBA00022475"/>
    </source>
</evidence>
<evidence type="ECO:0000256" key="6">
    <source>
        <dbReference type="ARBA" id="ARBA00023136"/>
    </source>
</evidence>
<evidence type="ECO:0000259" key="8">
    <source>
        <dbReference type="PROSITE" id="PS50928"/>
    </source>
</evidence>
<keyword evidence="6 7" id="KW-0472">Membrane</keyword>
<evidence type="ECO:0000256" key="7">
    <source>
        <dbReference type="RuleBase" id="RU363032"/>
    </source>
</evidence>
<dbReference type="InterPro" id="IPR051393">
    <property type="entry name" value="ABC_transporter_permease"/>
</dbReference>
<dbReference type="PANTHER" id="PTHR30193">
    <property type="entry name" value="ABC TRANSPORTER PERMEASE PROTEIN"/>
    <property type="match status" value="1"/>
</dbReference>
<dbReference type="Proteomes" id="UP000475385">
    <property type="component" value="Unassembled WGS sequence"/>
</dbReference>
<dbReference type="GO" id="GO:0005886">
    <property type="term" value="C:plasma membrane"/>
    <property type="evidence" value="ECO:0007669"/>
    <property type="project" value="UniProtKB-SubCell"/>
</dbReference>
<feature type="transmembrane region" description="Helical" evidence="7">
    <location>
        <begin position="132"/>
        <end position="161"/>
    </location>
</feature>
<keyword evidence="4 7" id="KW-0812">Transmembrane</keyword>
<comment type="similarity">
    <text evidence="7">Belongs to the binding-protein-dependent transport system permease family.</text>
</comment>
<evidence type="ECO:0000256" key="4">
    <source>
        <dbReference type="ARBA" id="ARBA00022692"/>
    </source>
</evidence>
<organism evidence="9 10">
    <name type="scientific">Falsiroseomonas algicola</name>
    <dbReference type="NCBI Taxonomy" id="2716930"/>
    <lineage>
        <taxon>Bacteria</taxon>
        <taxon>Pseudomonadati</taxon>
        <taxon>Pseudomonadota</taxon>
        <taxon>Alphaproteobacteria</taxon>
        <taxon>Acetobacterales</taxon>
        <taxon>Roseomonadaceae</taxon>
        <taxon>Falsiroseomonas</taxon>
    </lineage>
</organism>
<dbReference type="InterPro" id="IPR035906">
    <property type="entry name" value="MetI-like_sf"/>
</dbReference>
<reference evidence="9 10" key="2">
    <citation type="submission" date="2020-03" db="EMBL/GenBank/DDBJ databases">
        <title>Roseomonas stagni sp. nov., isolated from pond water in Japan.</title>
        <authorList>
            <person name="Furuhata K."/>
            <person name="Miyamoto H."/>
            <person name="Goto K."/>
        </authorList>
    </citation>
    <scope>NUCLEOTIDE SEQUENCE [LARGE SCALE GENOMIC DNA]</scope>
    <source>
        <strain evidence="9 10">PeD5</strain>
    </source>
</reference>
<feature type="domain" description="ABC transmembrane type-1" evidence="8">
    <location>
        <begin position="68"/>
        <end position="280"/>
    </location>
</feature>
<evidence type="ECO:0000256" key="2">
    <source>
        <dbReference type="ARBA" id="ARBA00022448"/>
    </source>
</evidence>
<dbReference type="InterPro" id="IPR000515">
    <property type="entry name" value="MetI-like"/>
</dbReference>
<dbReference type="RefSeq" id="WP_164694290.1">
    <property type="nucleotide sequence ID" value="NZ_JAAIKB010000003.1"/>
</dbReference>
<feature type="transmembrane region" description="Helical" evidence="7">
    <location>
        <begin position="72"/>
        <end position="93"/>
    </location>
</feature>
<dbReference type="AlphaFoldDB" id="A0A6M1LKR2"/>
<keyword evidence="3" id="KW-1003">Cell membrane</keyword>
<evidence type="ECO:0000256" key="1">
    <source>
        <dbReference type="ARBA" id="ARBA00004651"/>
    </source>
</evidence>
<feature type="transmembrane region" description="Helical" evidence="7">
    <location>
        <begin position="7"/>
        <end position="27"/>
    </location>
</feature>
<name>A0A6M1LKR2_9PROT</name>
<dbReference type="GO" id="GO:0055085">
    <property type="term" value="P:transmembrane transport"/>
    <property type="evidence" value="ECO:0007669"/>
    <property type="project" value="InterPro"/>
</dbReference>
<dbReference type="EMBL" id="JAAIKB010000003">
    <property type="protein sequence ID" value="NGM20394.1"/>
    <property type="molecule type" value="Genomic_DNA"/>
</dbReference>